<dbReference type="InterPro" id="IPR029044">
    <property type="entry name" value="Nucleotide-diphossugar_trans"/>
</dbReference>
<dbReference type="InterPro" id="IPR001173">
    <property type="entry name" value="Glyco_trans_2-like"/>
</dbReference>
<proteinExistence type="predicted"/>
<dbReference type="CDD" id="cd00761">
    <property type="entry name" value="Glyco_tranf_GTA_type"/>
    <property type="match status" value="1"/>
</dbReference>
<feature type="domain" description="Glycosyltransferase 2-like" evidence="1">
    <location>
        <begin position="55"/>
        <end position="166"/>
    </location>
</feature>
<gene>
    <name evidence="2" type="ORF">LCMAC201_05630</name>
</gene>
<dbReference type="EMBL" id="MK500366">
    <property type="protein sequence ID" value="QBK87650.1"/>
    <property type="molecule type" value="Genomic_DNA"/>
</dbReference>
<dbReference type="SUPFAM" id="SSF53448">
    <property type="entry name" value="Nucleotide-diphospho-sugar transferases"/>
    <property type="match status" value="1"/>
</dbReference>
<dbReference type="PANTHER" id="PTHR22916:SF3">
    <property type="entry name" value="UDP-GLCNAC:BETAGAL BETA-1,3-N-ACETYLGLUCOSAMINYLTRANSFERASE-LIKE PROTEIN 1"/>
    <property type="match status" value="1"/>
</dbReference>
<organism evidence="2">
    <name type="scientific">Marseillevirus LCMAC201</name>
    <dbReference type="NCBI Taxonomy" id="2506605"/>
    <lineage>
        <taxon>Viruses</taxon>
        <taxon>Varidnaviria</taxon>
        <taxon>Bamfordvirae</taxon>
        <taxon>Nucleocytoviricota</taxon>
        <taxon>Megaviricetes</taxon>
        <taxon>Pimascovirales</taxon>
        <taxon>Pimascovirales incertae sedis</taxon>
        <taxon>Marseilleviridae</taxon>
    </lineage>
</organism>
<accession>A0A481YX95</accession>
<name>A0A481YX95_9VIRU</name>
<sequence>MGKKNKNRNTAIYKCRIRKGKYRKAEIVTHQNGSMDLVLPDISEQELQQNLPCVSIVTITKDRGAFVGIMLYNWINITYPREKLEWVILDDSKESTYNLQDYLPPDDPYIKYVKLDRWYPVAEKRNKAVELASHEFIVHMDDDDYYFPDHVLAKIRLILQYNCQGVHSLPIGVYDMMEKSSYIFDPTGKGDTDTNDVAEATLAYRKDYWRNHKFVSDNPEGMGEGRSFIGNKFSQWIKLHFMFNMISITHSQNITGHGRRFINENLDSVKTGRFEDIFPPAFKLNLDNIRKILVTGYVQPDIPAQYKK</sequence>
<evidence type="ECO:0000259" key="1">
    <source>
        <dbReference type="Pfam" id="PF00535"/>
    </source>
</evidence>
<dbReference type="Gene3D" id="3.90.550.10">
    <property type="entry name" value="Spore Coat Polysaccharide Biosynthesis Protein SpsA, Chain A"/>
    <property type="match status" value="1"/>
</dbReference>
<evidence type="ECO:0000313" key="2">
    <source>
        <dbReference type="EMBL" id="QBK87650.1"/>
    </source>
</evidence>
<dbReference type="Pfam" id="PF00535">
    <property type="entry name" value="Glycos_transf_2"/>
    <property type="match status" value="1"/>
</dbReference>
<dbReference type="PANTHER" id="PTHR22916">
    <property type="entry name" value="GLYCOSYLTRANSFERASE"/>
    <property type="match status" value="1"/>
</dbReference>
<keyword evidence="2" id="KW-0808">Transferase</keyword>
<reference evidence="2" key="1">
    <citation type="journal article" date="2019" name="MBio">
        <title>Virus Genomes from Deep Sea Sediments Expand the Ocean Megavirome and Support Independent Origins of Viral Gigantism.</title>
        <authorList>
            <person name="Backstrom D."/>
            <person name="Yutin N."/>
            <person name="Jorgensen S.L."/>
            <person name="Dharamshi J."/>
            <person name="Homa F."/>
            <person name="Zaremba-Niedwiedzka K."/>
            <person name="Spang A."/>
            <person name="Wolf Y.I."/>
            <person name="Koonin E.V."/>
            <person name="Ettema T.J."/>
        </authorList>
    </citation>
    <scope>NUCLEOTIDE SEQUENCE</scope>
</reference>
<dbReference type="GO" id="GO:0016758">
    <property type="term" value="F:hexosyltransferase activity"/>
    <property type="evidence" value="ECO:0007669"/>
    <property type="project" value="UniProtKB-ARBA"/>
</dbReference>
<protein>
    <submittedName>
        <fullName evidence="2">Glycosyl transferase family 2</fullName>
    </submittedName>
</protein>